<evidence type="ECO:0000256" key="2">
    <source>
        <dbReference type="ARBA" id="ARBA00004791"/>
    </source>
</evidence>
<feature type="binding site" evidence="11">
    <location>
        <position position="54"/>
    </location>
    <ligand>
        <name>ATP</name>
        <dbReference type="ChEBI" id="CHEBI:30616"/>
    </ligand>
</feature>
<dbReference type="GO" id="GO:0044210">
    <property type="term" value="P:'de novo' CTP biosynthetic process"/>
    <property type="evidence" value="ECO:0007669"/>
    <property type="project" value="UniProtKB-UniRule"/>
</dbReference>
<dbReference type="InterPro" id="IPR036393">
    <property type="entry name" value="AceGlu_kinase-like_sf"/>
</dbReference>
<keyword evidence="8 11" id="KW-0067">ATP-binding</keyword>
<dbReference type="AlphaFoldDB" id="A0A0F5Q1N9"/>
<dbReference type="SUPFAM" id="SSF53633">
    <property type="entry name" value="Carbamate kinase-like"/>
    <property type="match status" value="1"/>
</dbReference>
<keyword evidence="6 11" id="KW-0547">Nucleotide-binding</keyword>
<evidence type="ECO:0000256" key="5">
    <source>
        <dbReference type="ARBA" id="ARBA00022679"/>
    </source>
</evidence>
<keyword evidence="5 11" id="KW-0808">Transferase</keyword>
<evidence type="ECO:0000256" key="4">
    <source>
        <dbReference type="ARBA" id="ARBA00022490"/>
    </source>
</evidence>
<evidence type="ECO:0000313" key="14">
    <source>
        <dbReference type="EMBL" id="SFC09565.1"/>
    </source>
</evidence>
<sequence length="239" mass="24927">MAPAYKRILLKVSGEALAGDNSFGIEPAFLQGIAKQIADVANTGVQIAIVVGGGNIFRGMAGAAEGTDRVTADLMGMLGTMINALALSNAISRQGAKCKPYSAASMPSVADTFTARDAKMALEDGFVVVLGGGTGNPFFTTDTASTLRAIELECDVVLKGTKVDGVYSEDPMKNPNATRYDFVSYDEVIGKNLRVMDTAAFALARDNSMPIIVYALDDAAGLSGVLAGSTRFTRVGKHN</sequence>
<dbReference type="InterPro" id="IPR011817">
    <property type="entry name" value="Uridylate_kinase"/>
</dbReference>
<evidence type="ECO:0000256" key="9">
    <source>
        <dbReference type="ARBA" id="ARBA00022975"/>
    </source>
</evidence>
<comment type="subcellular location">
    <subcellularLocation>
        <location evidence="1 11">Cytoplasm</location>
    </subcellularLocation>
</comment>
<dbReference type="Pfam" id="PF00696">
    <property type="entry name" value="AA_kinase"/>
    <property type="match status" value="1"/>
</dbReference>
<keyword evidence="9 11" id="KW-0665">Pyrimidine biosynthesis</keyword>
<comment type="subunit">
    <text evidence="11">Homohexamer.</text>
</comment>
<reference evidence="14 16" key="2">
    <citation type="submission" date="2016-10" db="EMBL/GenBank/DDBJ databases">
        <authorList>
            <person name="de Groot N.N."/>
        </authorList>
    </citation>
    <scope>NUCLEOTIDE SEQUENCE [LARGE SCALE GENOMIC DNA]</scope>
    <source>
        <strain evidence="14 16">CGMCC 1.10210</strain>
    </source>
</reference>
<dbReference type="Proteomes" id="UP000182258">
    <property type="component" value="Unassembled WGS sequence"/>
</dbReference>
<keyword evidence="4 11" id="KW-0963">Cytoplasm</keyword>
<organism evidence="14 16">
    <name type="scientific">Devosia psychrophila</name>
    <dbReference type="NCBI Taxonomy" id="728005"/>
    <lineage>
        <taxon>Bacteria</taxon>
        <taxon>Pseudomonadati</taxon>
        <taxon>Pseudomonadota</taxon>
        <taxon>Alphaproteobacteria</taxon>
        <taxon>Hyphomicrobiales</taxon>
        <taxon>Devosiaceae</taxon>
        <taxon>Devosia</taxon>
    </lineage>
</organism>
<dbReference type="EMBL" id="FOMB01000002">
    <property type="protein sequence ID" value="SFC09565.1"/>
    <property type="molecule type" value="Genomic_DNA"/>
</dbReference>
<dbReference type="Proteomes" id="UP000033519">
    <property type="component" value="Unassembled WGS sequence"/>
</dbReference>
<evidence type="ECO:0000259" key="12">
    <source>
        <dbReference type="Pfam" id="PF00696"/>
    </source>
</evidence>
<evidence type="ECO:0000313" key="13">
    <source>
        <dbReference type="EMBL" id="KKC34823.1"/>
    </source>
</evidence>
<evidence type="ECO:0000313" key="15">
    <source>
        <dbReference type="Proteomes" id="UP000033519"/>
    </source>
</evidence>
<evidence type="ECO:0000256" key="11">
    <source>
        <dbReference type="HAMAP-Rule" id="MF_01220"/>
    </source>
</evidence>
<dbReference type="PIRSF" id="PIRSF005650">
    <property type="entry name" value="Uridylate_kin"/>
    <property type="match status" value="1"/>
</dbReference>
<dbReference type="PATRIC" id="fig|728005.3.peg.4235"/>
<dbReference type="STRING" id="728005.SAMN04488059_102112"/>
<evidence type="ECO:0000256" key="10">
    <source>
        <dbReference type="ARBA" id="ARBA00047767"/>
    </source>
</evidence>
<protein>
    <recommendedName>
        <fullName evidence="11">Uridylate kinase</fullName>
        <shortName evidence="11">UK</shortName>
        <ecNumber evidence="11">2.7.4.22</ecNumber>
    </recommendedName>
    <alternativeName>
        <fullName evidence="11">Uridine monophosphate kinase</fullName>
        <shortName evidence="11">UMP kinase</shortName>
        <shortName evidence="11">UMPK</shortName>
    </alternativeName>
</protein>
<evidence type="ECO:0000256" key="1">
    <source>
        <dbReference type="ARBA" id="ARBA00004496"/>
    </source>
</evidence>
<comment type="function">
    <text evidence="11">Catalyzes the reversible phosphorylation of UMP to UDP.</text>
</comment>
<evidence type="ECO:0000313" key="16">
    <source>
        <dbReference type="Proteomes" id="UP000182258"/>
    </source>
</evidence>
<keyword evidence="15" id="KW-1185">Reference proteome</keyword>
<feature type="binding site" evidence="11">
    <location>
        <position position="167"/>
    </location>
    <ligand>
        <name>ATP</name>
        <dbReference type="ChEBI" id="CHEBI:30616"/>
    </ligand>
</feature>
<feature type="binding site" evidence="11">
    <location>
        <position position="58"/>
    </location>
    <ligand>
        <name>ATP</name>
        <dbReference type="ChEBI" id="CHEBI:30616"/>
    </ligand>
</feature>
<dbReference type="NCBIfam" id="TIGR02075">
    <property type="entry name" value="pyrH_bact"/>
    <property type="match status" value="1"/>
</dbReference>
<dbReference type="PANTHER" id="PTHR42833:SF4">
    <property type="entry name" value="URIDYLATE KINASE PUMPKIN, CHLOROPLASTIC"/>
    <property type="match status" value="1"/>
</dbReference>
<evidence type="ECO:0000256" key="8">
    <source>
        <dbReference type="ARBA" id="ARBA00022840"/>
    </source>
</evidence>
<dbReference type="RefSeq" id="WP_046169121.1">
    <property type="nucleotide sequence ID" value="NZ_FOMB01000002.1"/>
</dbReference>
<feature type="binding site" evidence="11">
    <location>
        <begin position="134"/>
        <end position="141"/>
    </location>
    <ligand>
        <name>UMP</name>
        <dbReference type="ChEBI" id="CHEBI:57865"/>
    </ligand>
</feature>
<comment type="catalytic activity">
    <reaction evidence="10 11">
        <text>UMP + ATP = UDP + ADP</text>
        <dbReference type="Rhea" id="RHEA:24400"/>
        <dbReference type="ChEBI" id="CHEBI:30616"/>
        <dbReference type="ChEBI" id="CHEBI:57865"/>
        <dbReference type="ChEBI" id="CHEBI:58223"/>
        <dbReference type="ChEBI" id="CHEBI:456216"/>
        <dbReference type="EC" id="2.7.4.22"/>
    </reaction>
</comment>
<feature type="binding site" evidence="11">
    <location>
        <position position="53"/>
    </location>
    <ligand>
        <name>UMP</name>
        <dbReference type="ChEBI" id="CHEBI:57865"/>
    </ligand>
</feature>
<dbReference type="UniPathway" id="UPA00159">
    <property type="reaction ID" value="UER00275"/>
</dbReference>
<reference evidence="13 15" key="1">
    <citation type="submission" date="2015-03" db="EMBL/GenBank/DDBJ databases">
        <authorList>
            <person name="Lepp D."/>
            <person name="Hassan Y.I."/>
            <person name="Li X.-Z."/>
            <person name="Zhou T."/>
        </authorList>
    </citation>
    <scope>NUCLEOTIDE SEQUENCE [LARGE SCALE GENOMIC DNA]</scope>
    <source>
        <strain evidence="13 15">Cr7-05</strain>
    </source>
</reference>
<evidence type="ECO:0000256" key="6">
    <source>
        <dbReference type="ARBA" id="ARBA00022741"/>
    </source>
</evidence>
<dbReference type="CDD" id="cd04254">
    <property type="entry name" value="AAK_UMPK-PyrH-Ec"/>
    <property type="match status" value="1"/>
</dbReference>
<dbReference type="OrthoDB" id="9807458at2"/>
<proteinExistence type="inferred from homology"/>
<dbReference type="HAMAP" id="MF_01220_B">
    <property type="entry name" value="PyrH_B"/>
    <property type="match status" value="1"/>
</dbReference>
<comment type="activity regulation">
    <text evidence="11">Inhibited by UTP.</text>
</comment>
<feature type="binding site" evidence="11">
    <location>
        <position position="170"/>
    </location>
    <ligand>
        <name>ATP</name>
        <dbReference type="ChEBI" id="CHEBI:30616"/>
    </ligand>
</feature>
<evidence type="ECO:0000256" key="3">
    <source>
        <dbReference type="ARBA" id="ARBA00007614"/>
    </source>
</evidence>
<dbReference type="InterPro" id="IPR001048">
    <property type="entry name" value="Asp/Glu/Uridylate_kinase"/>
</dbReference>
<feature type="binding site" evidence="11">
    <location>
        <position position="73"/>
    </location>
    <ligand>
        <name>UMP</name>
        <dbReference type="ChEBI" id="CHEBI:57865"/>
    </ligand>
</feature>
<feature type="binding site" evidence="11">
    <location>
        <begin position="11"/>
        <end position="14"/>
    </location>
    <ligand>
        <name>ATP</name>
        <dbReference type="ChEBI" id="CHEBI:30616"/>
    </ligand>
</feature>
<comment type="caution">
    <text evidence="11">Lacks conserved residue(s) required for the propagation of feature annotation.</text>
</comment>
<accession>A0A0F5Q1N9</accession>
<dbReference type="GO" id="GO:0033862">
    <property type="term" value="F:UMP kinase activity"/>
    <property type="evidence" value="ECO:0007669"/>
    <property type="project" value="UniProtKB-EC"/>
</dbReference>
<dbReference type="GO" id="GO:0006225">
    <property type="term" value="P:UDP biosynthetic process"/>
    <property type="evidence" value="ECO:0007669"/>
    <property type="project" value="TreeGrafter"/>
</dbReference>
<dbReference type="GO" id="GO:0005737">
    <property type="term" value="C:cytoplasm"/>
    <property type="evidence" value="ECO:0007669"/>
    <property type="project" value="UniProtKB-SubCell"/>
</dbReference>
<dbReference type="GO" id="GO:0005524">
    <property type="term" value="F:ATP binding"/>
    <property type="evidence" value="ECO:0007669"/>
    <property type="project" value="UniProtKB-KW"/>
</dbReference>
<evidence type="ECO:0000256" key="7">
    <source>
        <dbReference type="ARBA" id="ARBA00022777"/>
    </source>
</evidence>
<comment type="similarity">
    <text evidence="3 11">Belongs to the UMP kinase family.</text>
</comment>
<dbReference type="FunFam" id="3.40.1160.10:FF:000001">
    <property type="entry name" value="Uridylate kinase"/>
    <property type="match status" value="1"/>
</dbReference>
<name>A0A0F5Q1N9_9HYPH</name>
<dbReference type="Gene3D" id="3.40.1160.10">
    <property type="entry name" value="Acetylglutamate kinase-like"/>
    <property type="match status" value="1"/>
</dbReference>
<feature type="binding site" evidence="11">
    <location>
        <position position="161"/>
    </location>
    <ligand>
        <name>ATP</name>
        <dbReference type="ChEBI" id="CHEBI:30616"/>
    </ligand>
</feature>
<feature type="domain" description="Aspartate/glutamate/uridylate kinase" evidence="12">
    <location>
        <begin position="6"/>
        <end position="213"/>
    </location>
</feature>
<dbReference type="EMBL" id="LAPV01000009">
    <property type="protein sequence ID" value="KKC34823.1"/>
    <property type="molecule type" value="Genomic_DNA"/>
</dbReference>
<comment type="pathway">
    <text evidence="2 11">Pyrimidine metabolism; CTP biosynthesis via de novo pathway; UDP from UMP (UMPK route): step 1/1.</text>
</comment>
<dbReference type="InterPro" id="IPR015963">
    <property type="entry name" value="Uridylate_kinase_bac"/>
</dbReference>
<dbReference type="PANTHER" id="PTHR42833">
    <property type="entry name" value="URIDYLATE KINASE"/>
    <property type="match status" value="1"/>
</dbReference>
<gene>
    <name evidence="11 13" type="primary">pyrH</name>
    <name evidence="14" type="ORF">SAMN04488059_102112</name>
    <name evidence="13" type="ORF">WH91_00910</name>
</gene>
<keyword evidence="7 11" id="KW-0418">Kinase</keyword>
<dbReference type="EC" id="2.7.4.22" evidence="11"/>